<dbReference type="PROSITE" id="PS51462">
    <property type="entry name" value="NUDIX"/>
    <property type="match status" value="1"/>
</dbReference>
<evidence type="ECO:0000313" key="3">
    <source>
        <dbReference type="EMBL" id="USG67584.1"/>
    </source>
</evidence>
<keyword evidence="4" id="KW-1185">Reference proteome</keyword>
<dbReference type="InterPro" id="IPR014078">
    <property type="entry name" value="Nudix_YtkD"/>
</dbReference>
<accession>A0ABY4WL51</accession>
<dbReference type="InterPro" id="IPR015797">
    <property type="entry name" value="NUDIX_hydrolase-like_dom_sf"/>
</dbReference>
<evidence type="ECO:0000313" key="4">
    <source>
        <dbReference type="Proteomes" id="UP001056500"/>
    </source>
</evidence>
<dbReference type="SUPFAM" id="SSF55811">
    <property type="entry name" value="Nudix"/>
    <property type="match status" value="1"/>
</dbReference>
<dbReference type="InterPro" id="IPR000086">
    <property type="entry name" value="NUDIX_hydrolase_dom"/>
</dbReference>
<dbReference type="PROSITE" id="PS00893">
    <property type="entry name" value="NUDIX_BOX"/>
    <property type="match status" value="1"/>
</dbReference>
<dbReference type="Proteomes" id="UP001056500">
    <property type="component" value="Chromosome"/>
</dbReference>
<dbReference type="Pfam" id="PF00293">
    <property type="entry name" value="NUDIX"/>
    <property type="match status" value="1"/>
</dbReference>
<proteinExistence type="predicted"/>
<dbReference type="EMBL" id="CP098755">
    <property type="protein sequence ID" value="USG67584.1"/>
    <property type="molecule type" value="Genomic_DNA"/>
</dbReference>
<feature type="domain" description="Nudix hydrolase" evidence="2">
    <location>
        <begin position="22"/>
        <end position="143"/>
    </location>
</feature>
<sequence length="162" mass="18428">MHHFLDDFGYPATLTYDPAVYQQRVAKHVLIFPFWQGKLLFTRHRLRGIELPGGKVEPGETSIAAAIRETFEETGAVLDAIERIGQYTVGNDMVKDIYVARVLSLQEQAIGTDVEGAIWFDEIPENVKGQSPFSRYLYDDVYPYTLTRLSEHPFTSSPKKES</sequence>
<evidence type="ECO:0000259" key="2">
    <source>
        <dbReference type="PROSITE" id="PS51462"/>
    </source>
</evidence>
<organism evidence="3 4">
    <name type="scientific">Brevibacillus ruminantium</name>
    <dbReference type="NCBI Taxonomy" id="2950604"/>
    <lineage>
        <taxon>Bacteria</taxon>
        <taxon>Bacillati</taxon>
        <taxon>Bacillota</taxon>
        <taxon>Bacilli</taxon>
        <taxon>Bacillales</taxon>
        <taxon>Paenibacillaceae</taxon>
        <taxon>Brevibacillus</taxon>
    </lineage>
</organism>
<evidence type="ECO:0000256" key="1">
    <source>
        <dbReference type="ARBA" id="ARBA00022801"/>
    </source>
</evidence>
<keyword evidence="1" id="KW-0378">Hydrolase</keyword>
<protein>
    <submittedName>
        <fullName evidence="3">NUDIX domain-containing protein</fullName>
    </submittedName>
</protein>
<dbReference type="Gene3D" id="3.90.79.10">
    <property type="entry name" value="Nucleoside Triphosphate Pyrophosphohydrolase"/>
    <property type="match status" value="1"/>
</dbReference>
<dbReference type="CDD" id="cd04665">
    <property type="entry name" value="NUDIX_RppH"/>
    <property type="match status" value="1"/>
</dbReference>
<dbReference type="PANTHER" id="PTHR43222:SF2">
    <property type="entry name" value="NUDIX HYDROLASE 23, CHLOROPLASTIC"/>
    <property type="match status" value="1"/>
</dbReference>
<dbReference type="RefSeq" id="WP_251874683.1">
    <property type="nucleotide sequence ID" value="NZ_CP098755.1"/>
</dbReference>
<dbReference type="InterPro" id="IPR020084">
    <property type="entry name" value="NUDIX_hydrolase_CS"/>
</dbReference>
<reference evidence="3" key="1">
    <citation type="submission" date="2022-06" db="EMBL/GenBank/DDBJ databases">
        <title>Genome sequencing of Brevibacillus sp. BB3-R1.</title>
        <authorList>
            <person name="Heo J."/>
            <person name="Lee D."/>
            <person name="Won M."/>
            <person name="Han B.-H."/>
            <person name="Hong S.-B."/>
            <person name="Kwon S.-W."/>
        </authorList>
    </citation>
    <scope>NUCLEOTIDE SEQUENCE</scope>
    <source>
        <strain evidence="3">BB3-R1</strain>
    </source>
</reference>
<dbReference type="PANTHER" id="PTHR43222">
    <property type="entry name" value="NUDIX HYDROLASE 23"/>
    <property type="match status" value="1"/>
</dbReference>
<name>A0ABY4WL51_9BACL</name>
<gene>
    <name evidence="3" type="ORF">NDK47_10025</name>
</gene>